<evidence type="ECO:0000313" key="2">
    <source>
        <dbReference type="EMBL" id="MPA31431.1"/>
    </source>
</evidence>
<sequence length="216" mass="24053">MSNNKLKKNKKKFTYEMDYQIISVIQYIHHHDQNRDGFSVSQSNIISKGQWERRLQTDIHTAKQALCEALSLDKSTNNNLPDELKTSHASSPYALSTENIARSLKKWMKNSPKSSQTSSESTTQNSFNNPSHEGTLFGFNSSNSSDETHDNVTPETSLFQDDEMSKGSLETQLPLTLIEKWLFDDGAGAGAGAALLQGQDDQLIDMSLGETTADLF</sequence>
<feature type="region of interest" description="Disordered" evidence="1">
    <location>
        <begin position="107"/>
        <end position="166"/>
    </location>
</feature>
<evidence type="ECO:0000256" key="1">
    <source>
        <dbReference type="SAM" id="MobiDB-lite"/>
    </source>
</evidence>
<feature type="compositionally biased region" description="Polar residues" evidence="1">
    <location>
        <begin position="127"/>
        <end position="145"/>
    </location>
</feature>
<proteinExistence type="predicted"/>
<dbReference type="AlphaFoldDB" id="A0A5B6YI69"/>
<protein>
    <submittedName>
        <fullName evidence="2">Putative MYB1 protein</fullName>
    </submittedName>
</protein>
<name>A0A5B6YI69_DAVIN</name>
<feature type="compositionally biased region" description="Low complexity" evidence="1">
    <location>
        <begin position="109"/>
        <end position="126"/>
    </location>
</feature>
<dbReference type="EMBL" id="GHES01000872">
    <property type="protein sequence ID" value="MPA31431.1"/>
    <property type="molecule type" value="Transcribed_RNA"/>
</dbReference>
<accession>A0A5B6YI69</accession>
<gene>
    <name evidence="2" type="ORF">Din_000872</name>
</gene>
<reference evidence="2" key="1">
    <citation type="submission" date="2019-08" db="EMBL/GenBank/DDBJ databases">
        <title>Reference gene set and small RNA set construction with multiple tissues from Davidia involucrata Baill.</title>
        <authorList>
            <person name="Yang H."/>
            <person name="Zhou C."/>
            <person name="Li G."/>
            <person name="Wang J."/>
            <person name="Gao P."/>
            <person name="Wang M."/>
            <person name="Wang R."/>
            <person name="Zhao Y."/>
        </authorList>
    </citation>
    <scope>NUCLEOTIDE SEQUENCE</scope>
    <source>
        <tissue evidence="2">Mixed with DoveR01_LX</tissue>
    </source>
</reference>
<organism evidence="2">
    <name type="scientific">Davidia involucrata</name>
    <name type="common">Dove tree</name>
    <dbReference type="NCBI Taxonomy" id="16924"/>
    <lineage>
        <taxon>Eukaryota</taxon>
        <taxon>Viridiplantae</taxon>
        <taxon>Streptophyta</taxon>
        <taxon>Embryophyta</taxon>
        <taxon>Tracheophyta</taxon>
        <taxon>Spermatophyta</taxon>
        <taxon>Magnoliopsida</taxon>
        <taxon>eudicotyledons</taxon>
        <taxon>Gunneridae</taxon>
        <taxon>Pentapetalae</taxon>
        <taxon>asterids</taxon>
        <taxon>Cornales</taxon>
        <taxon>Nyssaceae</taxon>
        <taxon>Davidia</taxon>
    </lineage>
</organism>